<dbReference type="Gene3D" id="1.10.274.100">
    <property type="entry name" value="RNA polymerase Rpb1, domain 3"/>
    <property type="match status" value="1"/>
</dbReference>
<evidence type="ECO:0000256" key="3">
    <source>
        <dbReference type="ARBA" id="ARBA00022478"/>
    </source>
</evidence>
<evidence type="ECO:0000256" key="5">
    <source>
        <dbReference type="ARBA" id="ARBA00022679"/>
    </source>
</evidence>
<evidence type="ECO:0000256" key="8">
    <source>
        <dbReference type="ARBA" id="ARBA00048552"/>
    </source>
</evidence>
<dbReference type="InterPro" id="IPR006592">
    <property type="entry name" value="RNA_pol_N"/>
</dbReference>
<dbReference type="GO" id="GO:0003899">
    <property type="term" value="F:DNA-directed RNA polymerase activity"/>
    <property type="evidence" value="ECO:0007669"/>
    <property type="project" value="UniProtKB-EC"/>
</dbReference>
<keyword evidence="5 9" id="KW-0808">Transferase</keyword>
<dbReference type="InterPro" id="IPR007066">
    <property type="entry name" value="RNA_pol_Rpb1_3"/>
</dbReference>
<evidence type="ECO:0000256" key="1">
    <source>
        <dbReference type="ARBA" id="ARBA00004026"/>
    </source>
</evidence>
<dbReference type="SUPFAM" id="SSF64484">
    <property type="entry name" value="beta and beta-prime subunits of DNA dependent RNA-polymerase"/>
    <property type="match status" value="1"/>
</dbReference>
<dbReference type="PANTHER" id="PTHR19376">
    <property type="entry name" value="DNA-DIRECTED RNA POLYMERASE"/>
    <property type="match status" value="1"/>
</dbReference>
<protein>
    <recommendedName>
        <fullName evidence="9">DNA-directed RNA polymerase subunit</fullName>
        <ecNumber evidence="9">2.7.7.6</ecNumber>
    </recommendedName>
</protein>
<dbReference type="Pfam" id="PF04983">
    <property type="entry name" value="RNA_pol_Rpb1_3"/>
    <property type="match status" value="1"/>
</dbReference>
<dbReference type="Pfam" id="PF00623">
    <property type="entry name" value="RNA_pol_Rpb1_2"/>
    <property type="match status" value="2"/>
</dbReference>
<dbReference type="InterPro" id="IPR007080">
    <property type="entry name" value="RNA_pol_Rpb1_1"/>
</dbReference>
<dbReference type="Pfam" id="PF04997">
    <property type="entry name" value="RNA_pol_Rpb1_1"/>
    <property type="match status" value="2"/>
</dbReference>
<dbReference type="PANTHER" id="PTHR19376:SF54">
    <property type="entry name" value="DNA-DIRECTED RNA POLYMERASE SUBUNIT BETA"/>
    <property type="match status" value="1"/>
</dbReference>
<sequence length="841" mass="98904">MDSINFLKSIHLKGIQIRLASPESIRRWAERKLPNGKIIGQVTSSQTVNYQKYRNMNYINNGLFCEKIFGPINDFECSCGKKPTNLQKFCPNCDVEFTYSRKRRYQLGFINLFNPVAHIWYLKKRPSYLSILLNFNRKQTESLIYCTESVLNSIYPNSFSFTFYPSSSRNFDRNYREVKTLKETLFVESSRQSQPLHHPKILIEPFLYRLMNFNFFLIKSYLETYKLKKVHQSDRSFLRNININWGSFNNLEKKSFILSPLKAFLNSSSYWKLDKKNSLCIKKYNKKLGKPKKGNNKKLINSNYNYFANFYYSISRYFCWEDSVTSSHFIYYMTSLPTKFDEIIFNYYSSTRKQLNRFDNSINIGAQLFKALLEVLAQKSKRNNLWALERQIRIYLFEITELYSVGELFERIKILRRLKLIWYFRQTKNQPSWMILSVLPVLPPDLRPIIQLEGNQIAISDLNKLYQKVLFRNRRVQKLKIGHYSNTSEEMQYAQRLLQDSVDCLIENGKGGIATSSTLKNRPLKSLSDILKGKKGRFRQNLLGKRVDYSGRSVIVVGPHLNIHECGIPKEMAIELFQPFLIRSLIFRKKARTILGAKHLIQKGGDIISQLLQEIVKNYPVLLNRAPTLHRLSIQSFQPRLVDGRAIILHPLVCSSFNADFDGDQMAVHIPLSYQARSEAWKLLWSQNNLLSPATGQPALIPTQDMILGWYYLTTSDSKNFYTNLLKNINKPLSISTIKKFFRIKQIDNFFKFKKFKNKLDVLLAYNRNKIKIQTPIWLFWNSFFEVERKNQPLLEMHLSSNGQLFVLSSQFLFYYNWYGLKTSQFIFTTAGRVILNDFVK</sequence>
<proteinExistence type="inferred from homology"/>
<dbReference type="InterPro" id="IPR045867">
    <property type="entry name" value="DNA-dir_RpoC_beta_prime"/>
</dbReference>
<dbReference type="SMART" id="SM00663">
    <property type="entry name" value="RPOLA_N"/>
    <property type="match status" value="1"/>
</dbReference>
<evidence type="ECO:0000256" key="9">
    <source>
        <dbReference type="RuleBase" id="RU004279"/>
    </source>
</evidence>
<comment type="similarity">
    <text evidence="2">Belongs to the RNA polymerase beta' chain family. RpoC1 subfamily.</text>
</comment>
<keyword evidence="4 11" id="KW-0934">Plastid</keyword>
<organism evidence="11">
    <name type="scientific">Ostreobium sp. HV05007bc</name>
    <dbReference type="NCBI Taxonomy" id="1940403"/>
    <lineage>
        <taxon>Eukaryota</taxon>
        <taxon>Viridiplantae</taxon>
        <taxon>Chlorophyta</taxon>
        <taxon>core chlorophytes</taxon>
        <taxon>Ulvophyceae</taxon>
        <taxon>TCBD clade</taxon>
        <taxon>Bryopsidales</taxon>
        <taxon>Ostreobineae</taxon>
        <taxon>Ostreobiaceae</taxon>
        <taxon>Ostreobium</taxon>
    </lineage>
</organism>
<keyword evidence="3 9" id="KW-0240">DNA-directed RNA polymerase</keyword>
<gene>
    <name evidence="11" type="primary">rpoC1</name>
</gene>
<dbReference type="GO" id="GO:0000428">
    <property type="term" value="C:DNA-directed RNA polymerase complex"/>
    <property type="evidence" value="ECO:0007669"/>
    <property type="project" value="UniProtKB-KW"/>
</dbReference>
<keyword evidence="7 9" id="KW-0804">Transcription</keyword>
<dbReference type="EMBL" id="KY766992">
    <property type="protein sequence ID" value="ARS45026.1"/>
    <property type="molecule type" value="Genomic_DNA"/>
</dbReference>
<dbReference type="Gene3D" id="1.10.40.90">
    <property type="match status" value="1"/>
</dbReference>
<evidence type="ECO:0000259" key="10">
    <source>
        <dbReference type="SMART" id="SM00663"/>
    </source>
</evidence>
<evidence type="ECO:0000313" key="11">
    <source>
        <dbReference type="EMBL" id="ARS45026.1"/>
    </source>
</evidence>
<feature type="domain" description="RNA polymerase N-terminal" evidence="10">
    <location>
        <begin position="432"/>
        <end position="714"/>
    </location>
</feature>
<dbReference type="Gene3D" id="4.10.860.120">
    <property type="entry name" value="RNA polymerase II, clamp domain"/>
    <property type="match status" value="1"/>
</dbReference>
<dbReference type="GO" id="GO:0006351">
    <property type="term" value="P:DNA-templated transcription"/>
    <property type="evidence" value="ECO:0007669"/>
    <property type="project" value="InterPro"/>
</dbReference>
<dbReference type="AlphaFoldDB" id="A0A1X9ZI25"/>
<dbReference type="Gene3D" id="2.40.40.20">
    <property type="match status" value="1"/>
</dbReference>
<geneLocation type="chloroplast" evidence="11"/>
<dbReference type="InterPro" id="IPR000722">
    <property type="entry name" value="RNA_pol_asu"/>
</dbReference>
<dbReference type="GO" id="GO:0003677">
    <property type="term" value="F:DNA binding"/>
    <property type="evidence" value="ECO:0007669"/>
    <property type="project" value="InterPro"/>
</dbReference>
<dbReference type="InterPro" id="IPR042102">
    <property type="entry name" value="RNA_pol_Rpb1_3_sf"/>
</dbReference>
<dbReference type="EC" id="2.7.7.6" evidence="9"/>
<keyword evidence="11" id="KW-0150">Chloroplast</keyword>
<evidence type="ECO:0000256" key="4">
    <source>
        <dbReference type="ARBA" id="ARBA00022640"/>
    </source>
</evidence>
<evidence type="ECO:0000256" key="7">
    <source>
        <dbReference type="ARBA" id="ARBA00023163"/>
    </source>
</evidence>
<dbReference type="InterPro" id="IPR044893">
    <property type="entry name" value="RNA_pol_Rpb1_clamp_domain"/>
</dbReference>
<keyword evidence="6 9" id="KW-0548">Nucleotidyltransferase</keyword>
<name>A0A1X9ZI25_9CHLO</name>
<accession>A0A1X9ZI25</accession>
<evidence type="ECO:0000256" key="2">
    <source>
        <dbReference type="ARBA" id="ARBA00007207"/>
    </source>
</evidence>
<reference evidence="11" key="1">
    <citation type="submission" date="2017-03" db="EMBL/GenBank/DDBJ databases">
        <title>Phylogenetic position of the coral symbiont Ostreobium (Ulvophyceae) inferred from chloroplast genome data.</title>
        <authorList>
            <person name="Verbruggen H."/>
            <person name="Marcelino V.R."/>
            <person name="Guiry M.D."/>
            <person name="Cremen M.C."/>
            <person name="Jackson C.J."/>
        </authorList>
    </citation>
    <scope>NUCLEOTIDE SEQUENCE</scope>
    <source>
        <strain evidence="11">SN135</strain>
    </source>
</reference>
<evidence type="ECO:0000256" key="6">
    <source>
        <dbReference type="ARBA" id="ARBA00022695"/>
    </source>
</evidence>
<comment type="function">
    <text evidence="1 9">DNA-dependent RNA polymerase catalyzes the transcription of DNA into RNA using the four ribonucleoside triphosphates as substrates.</text>
</comment>
<comment type="catalytic activity">
    <reaction evidence="8 9">
        <text>RNA(n) + a ribonucleoside 5'-triphosphate = RNA(n+1) + diphosphate</text>
        <dbReference type="Rhea" id="RHEA:21248"/>
        <dbReference type="Rhea" id="RHEA-COMP:14527"/>
        <dbReference type="Rhea" id="RHEA-COMP:17342"/>
        <dbReference type="ChEBI" id="CHEBI:33019"/>
        <dbReference type="ChEBI" id="CHEBI:61557"/>
        <dbReference type="ChEBI" id="CHEBI:140395"/>
        <dbReference type="EC" id="2.7.7.6"/>
    </reaction>
</comment>